<dbReference type="Gene3D" id="3.40.50.720">
    <property type="entry name" value="NAD(P)-binding Rossmann-like Domain"/>
    <property type="match status" value="1"/>
</dbReference>
<keyword evidence="4" id="KW-1185">Reference proteome</keyword>
<dbReference type="GO" id="GO:0006099">
    <property type="term" value="P:tricarboxylic acid cycle"/>
    <property type="evidence" value="ECO:0007669"/>
    <property type="project" value="TreeGrafter"/>
</dbReference>
<dbReference type="Gene3D" id="1.10.10.660">
    <property type="entry name" value="conserved protein of unknown function from Enterococcus faecalis V583"/>
    <property type="match status" value="1"/>
</dbReference>
<organism evidence="3 4">
    <name type="scientific">Coriobacterium glomerans (strain ATCC 49209 / DSM 20642 / JCM 10262 / PW2)</name>
    <dbReference type="NCBI Taxonomy" id="700015"/>
    <lineage>
        <taxon>Bacteria</taxon>
        <taxon>Bacillati</taxon>
        <taxon>Actinomycetota</taxon>
        <taxon>Coriobacteriia</taxon>
        <taxon>Coriobacteriales</taxon>
        <taxon>Coriobacteriaceae</taxon>
        <taxon>Coriobacterium</taxon>
    </lineage>
</organism>
<dbReference type="InterPro" id="IPR024033">
    <property type="entry name" value="OXTCase_su_AllG_h-dom"/>
</dbReference>
<dbReference type="InterPro" id="IPR016102">
    <property type="entry name" value="Succinyl-CoA_synth-like"/>
</dbReference>
<dbReference type="Gene3D" id="3.40.50.261">
    <property type="entry name" value="Succinyl-CoA synthetase domains"/>
    <property type="match status" value="2"/>
</dbReference>
<dbReference type="STRING" id="700015.Corgl_1634"/>
<dbReference type="EMBL" id="CP002628">
    <property type="protein sequence ID" value="AEB07733.1"/>
    <property type="molecule type" value="Genomic_DNA"/>
</dbReference>
<dbReference type="PANTHER" id="PTHR11117:SF24">
    <property type="entry name" value="PROTEIN FDRA"/>
    <property type="match status" value="1"/>
</dbReference>
<dbReference type="Pfam" id="PF06545">
    <property type="entry name" value="AllG"/>
    <property type="match status" value="1"/>
</dbReference>
<evidence type="ECO:0000259" key="1">
    <source>
        <dbReference type="Pfam" id="PF00549"/>
    </source>
</evidence>
<protein>
    <recommendedName>
        <fullName evidence="5">Acyl-CoA synthetase FdrA</fullName>
    </recommendedName>
</protein>
<dbReference type="InterPro" id="IPR009499">
    <property type="entry name" value="AllG-like"/>
</dbReference>
<dbReference type="HOGENOM" id="CLU_010999_0_1_11"/>
<dbReference type="PANTHER" id="PTHR11117">
    <property type="entry name" value="SUCCINYL-COA LIGASE SUBUNIT ALPHA"/>
    <property type="match status" value="1"/>
</dbReference>
<evidence type="ECO:0008006" key="5">
    <source>
        <dbReference type="Google" id="ProtNLM"/>
    </source>
</evidence>
<dbReference type="SUPFAM" id="SSF52210">
    <property type="entry name" value="Succinyl-CoA synthetase domains"/>
    <property type="match status" value="1"/>
</dbReference>
<feature type="domain" description="CoA-binding" evidence="2">
    <location>
        <begin position="190"/>
        <end position="285"/>
    </location>
</feature>
<dbReference type="InterPro" id="IPR005811">
    <property type="entry name" value="SUCC_ACL_C"/>
</dbReference>
<dbReference type="KEGG" id="cgo:Corgl_1634"/>
<dbReference type="Pfam" id="PF02629">
    <property type="entry name" value="CoA_binding"/>
    <property type="match status" value="1"/>
</dbReference>
<dbReference type="GO" id="GO:0004776">
    <property type="term" value="F:succinate-CoA ligase (GDP-forming) activity"/>
    <property type="evidence" value="ECO:0007669"/>
    <property type="project" value="TreeGrafter"/>
</dbReference>
<dbReference type="InterPro" id="IPR003781">
    <property type="entry name" value="CoA-bd"/>
</dbReference>
<dbReference type="NCBIfam" id="NF004760">
    <property type="entry name" value="PRK06091.1"/>
    <property type="match status" value="1"/>
</dbReference>
<dbReference type="AlphaFoldDB" id="F2N957"/>
<dbReference type="Pfam" id="PF00549">
    <property type="entry name" value="Ligase_CoA"/>
    <property type="match status" value="1"/>
</dbReference>
<evidence type="ECO:0000313" key="4">
    <source>
        <dbReference type="Proteomes" id="UP000006851"/>
    </source>
</evidence>
<dbReference type="OrthoDB" id="6193532at2"/>
<reference evidence="4" key="1">
    <citation type="journal article" date="2013" name="Stand. Genomic Sci.">
        <title>Complete genome sequence of Coriobacterium glomerans type strain (PW2(T)) from the midgut of Pyrrhocoris apterus L. (red soldier bug).</title>
        <authorList>
            <person name="Stackebrandt E."/>
            <person name="Zeytun A."/>
            <person name="Lapidus A."/>
            <person name="Nolan M."/>
            <person name="Lucas S."/>
            <person name="Hammon N."/>
            <person name="Deshpande S."/>
            <person name="Cheng J.F."/>
            <person name="Tapia R."/>
            <person name="Goodwin L.A."/>
            <person name="Pitluck S."/>
            <person name="Liolios K."/>
            <person name="Pagani I."/>
            <person name="Ivanova N."/>
            <person name="Mavromatis K."/>
            <person name="Mikhailova N."/>
            <person name="Huntemann M."/>
            <person name="Pati A."/>
            <person name="Chen A."/>
            <person name="Palaniappan K."/>
            <person name="Chang Y.J."/>
            <person name="Land M."/>
            <person name="Hauser L."/>
            <person name="Rohde M."/>
            <person name="Pukall R."/>
            <person name="Goker M."/>
            <person name="Detter J.C."/>
            <person name="Woyke T."/>
            <person name="Bristow J."/>
            <person name="Eisen J.A."/>
            <person name="Markowitz V."/>
            <person name="Hugenholtz P."/>
            <person name="Kyrpides N.C."/>
            <person name="Klenk H.P."/>
        </authorList>
    </citation>
    <scope>NUCLEOTIDE SEQUENCE</scope>
    <source>
        <strain evidence="4">ATCC 49209 / DSM 20642 / JCM 10262 / PW2</strain>
    </source>
</reference>
<proteinExistence type="predicted"/>
<dbReference type="Gene3D" id="3.90.1710.10">
    <property type="entry name" value="Enterococcus faecalis V583 domain"/>
    <property type="match status" value="1"/>
</dbReference>
<evidence type="ECO:0000259" key="2">
    <source>
        <dbReference type="Pfam" id="PF02629"/>
    </source>
</evidence>
<dbReference type="GO" id="GO:0004775">
    <property type="term" value="F:succinate-CoA ligase (ADP-forming) activity"/>
    <property type="evidence" value="ECO:0007669"/>
    <property type="project" value="TreeGrafter"/>
</dbReference>
<name>F2N957_CORGP</name>
<dbReference type="Gene3D" id="3.90.1700.10">
    <property type="entry name" value="v583 domain like"/>
    <property type="match status" value="1"/>
</dbReference>
<sequence>MLYTVVKKNSYQDSINLMLLSNKVNALDGVTKSQIMMGTDANKGIFKQSGLLTDEADAAEPGDMVVVVDTDDESVVDDVLKEADSFLADLSVKSKGQANKTVESWEEAIEELPDANLAVFSIPGEYAAPELERALDLGLNVFSFTDNIAIEDEVRLKKKAHEKGLLLMGPDCGTGIISSIPIAFTNVIRPGNIGIIGASGTGIQEVSCIIDRLGQGCVHAIGTGGRDLSEDVDAITVKDAIAALDAHAATDVLCIISKPPAPSVRDEVLDMLQKVTKPVVAIFLGERPTAHEGRVHLAHTLEETARIAVDLATDHDVKPCYVEPLAHDVTRTLGRDRTVVGLYSGGTLAAEAAMMVSEALDLGGLIKKRGFVLQHEGYDVIDLGDDVYTQGRPHPMIDPDVRIEMMRDYAGRKQTGVILFDCVLGYGAHPDMAGSLAPVITECLDAAKREGRELFFVGTVVGTRSDPQDYDRCLKVLSEAGALMEATNAQATRLALALKGISCPEPEKGTVEYKIKDDSALPEPTDALMELLDSKPRIINVGIESFNDSVRAFGGSSVQYTWKPMAGGNKRMIHLLSELRKHEEIDDENDRIIERFKQSQPFLVDVVPAKSVIPEINGKVILHAGPPIDFESMTNPMQGSCIGAVLFEEWADSEDEAVKLLRSGEVTFMPCHDVHAVGPMGGITTQNMPVLVVENRVDGTVGYCTLNEGIGKVLRFGAYSEEVIDRLRWMRDVLGPVLSQAIRHSEEGINLNVLVARAITMGDEFHQRNIAASLCLLKEVGPLITEIDVEKRKKEQVMHFLADTDQFFLNVMMAMGKSIVDYERKVQKGCIVTTMCRNGRDFAIRISGMGDQWFLAPVNTPDGLYFTGFSPEDANPDFGDSAIAETIGVGGMAMVAAPGVTRFVGAGGFEDALAISDEMERLCVTHNPAWTIPTWDFKGTCLGIDIREVVATGITPLINTGIAHKQAGVGQIGAGTVRAPLGCFERALEAYCASLGIE</sequence>
<dbReference type="GO" id="GO:0009361">
    <property type="term" value="C:succinate-CoA ligase complex (ADP-forming)"/>
    <property type="evidence" value="ECO:0007669"/>
    <property type="project" value="TreeGrafter"/>
</dbReference>
<evidence type="ECO:0000313" key="3">
    <source>
        <dbReference type="EMBL" id="AEB07733.1"/>
    </source>
</evidence>
<dbReference type="eggNOG" id="COG0074">
    <property type="taxonomic scope" value="Bacteria"/>
</dbReference>
<gene>
    <name evidence="3" type="ordered locus">Corgl_1634</name>
</gene>
<feature type="domain" description="ATP-citrate synthase/succinyl-CoA ligase C-terminal" evidence="1">
    <location>
        <begin position="342"/>
        <end position="497"/>
    </location>
</feature>
<dbReference type="Proteomes" id="UP000006851">
    <property type="component" value="Chromosome"/>
</dbReference>
<dbReference type="GO" id="GO:0005829">
    <property type="term" value="C:cytosol"/>
    <property type="evidence" value="ECO:0007669"/>
    <property type="project" value="TreeGrafter"/>
</dbReference>
<accession>F2N957</accession>